<keyword evidence="7" id="KW-1185">Reference proteome</keyword>
<dbReference type="SUPFAM" id="SSF48403">
    <property type="entry name" value="Ankyrin repeat"/>
    <property type="match status" value="2"/>
</dbReference>
<dbReference type="InterPro" id="IPR002182">
    <property type="entry name" value="NB-ARC"/>
</dbReference>
<dbReference type="Proteomes" id="UP000315522">
    <property type="component" value="Unassembled WGS sequence"/>
</dbReference>
<dbReference type="Pfam" id="PF17107">
    <property type="entry name" value="SesA"/>
    <property type="match status" value="1"/>
</dbReference>
<dbReference type="PROSITE" id="PS50088">
    <property type="entry name" value="ANK_REPEAT"/>
    <property type="match status" value="6"/>
</dbReference>
<dbReference type="Pfam" id="PF12796">
    <property type="entry name" value="Ank_2"/>
    <property type="match status" value="3"/>
</dbReference>
<sequence length="792" mass="86506">MDPVSAIGLAAAVVQFVQFGIQVVKRLDEFNKAHPGDVPRSLQAINTQLPLLLDALKRIKTDSEVKSLDVDTKCILRGVISGCHVQVAELETMINELSRSPGEAFKTKVKKVFTSLKYDEKIWAVERNLNTYISVLILHHVVDSTDVPPMPAEDTFFDVREKLVATFSQRSDLTKELEGSLYNASRSQVKDPTIVTLAGPKGVGKTQLAIAYCYATKSRGEFRTVFWLDASTLESLLLGFESIYATIQRSTSGTRKDKVSFVKTFLDGLWHPWLLVLDNYEPTVLYNDIMEVLPTRGYGGIMFITRSEDKSGLGDIIRVPRFLTAEDQQHLNSLLTKAVQDKNIERIKELVDQGADLDSLIWNEWPCLHRCALFGLDEAVEFLLERGANPNPPLQIRKPIYWAASGGHESVCRLLLDHEDRNCQMFEPVDIQSAYDAAGEKGSLGIMRLLLDRRGPKLNSKNGYGRTPLCNAAGKGYLDLVVFLLEHGAIKENPAEGQDALIQASSAGHLDIVMRLCPAGVDVNCQDTQGLTPLCHAAGLKGGDQKESGVEIAEVLLASGADPNITGSDGPLHKAATCEHINMVRLLIAHGADPTKYCAGWCPLTNSIKYKSPKAMALLLEAKVEDVEARSAWLNSGLRYACRTGDREAIVQILAGGADINSAELKGSPKGATPLLLTILNGHVQAAQLLVRRGARMDLGDEMGRLPLPTAAEKGYDSVVRGLIRAGGDPNIKSGVNEDTPLILATGKKQDKVVKVLLDNNADKMLANKFGDVALDVAEEKGYKEIIELLEG</sequence>
<proteinExistence type="predicted"/>
<evidence type="ECO:0000256" key="3">
    <source>
        <dbReference type="PROSITE-ProRule" id="PRU00023"/>
    </source>
</evidence>
<dbReference type="InterPro" id="IPR002110">
    <property type="entry name" value="Ankyrin_rpt"/>
</dbReference>
<dbReference type="Pfam" id="PF00023">
    <property type="entry name" value="Ank"/>
    <property type="match status" value="1"/>
</dbReference>
<evidence type="ECO:0000256" key="1">
    <source>
        <dbReference type="ARBA" id="ARBA00022737"/>
    </source>
</evidence>
<feature type="repeat" description="ANK" evidence="3">
    <location>
        <begin position="670"/>
        <end position="702"/>
    </location>
</feature>
<dbReference type="SMART" id="SM00248">
    <property type="entry name" value="ANK"/>
    <property type="match status" value="13"/>
</dbReference>
<feature type="repeat" description="ANK" evidence="3">
    <location>
        <begin position="737"/>
        <end position="769"/>
    </location>
</feature>
<dbReference type="AlphaFoldDB" id="A0A559MD49"/>
<feature type="domain" description="NB-ARC" evidence="4">
    <location>
        <begin position="190"/>
        <end position="310"/>
    </location>
</feature>
<keyword evidence="2 3" id="KW-0040">ANK repeat</keyword>
<accession>A0A559MD49</accession>
<protein>
    <submittedName>
        <fullName evidence="6">Ankyrin</fullName>
    </submittedName>
</protein>
<gene>
    <name evidence="6" type="primary">ANK1_1</name>
    <name evidence="6" type="ORF">LAWI1_G005321</name>
</gene>
<evidence type="ECO:0000313" key="7">
    <source>
        <dbReference type="Proteomes" id="UP000315522"/>
    </source>
</evidence>
<dbReference type="InterPro" id="IPR036770">
    <property type="entry name" value="Ankyrin_rpt-contain_sf"/>
</dbReference>
<reference evidence="6 7" key="1">
    <citation type="submission" date="2018-05" db="EMBL/GenBank/DDBJ databases">
        <title>Genome sequencing and assembly of the regulated plant pathogen Lachnellula willkommii and related sister species for the development of diagnostic species identification markers.</title>
        <authorList>
            <person name="Giroux E."/>
            <person name="Bilodeau G."/>
        </authorList>
    </citation>
    <scope>NUCLEOTIDE SEQUENCE [LARGE SCALE GENOMIC DNA]</scope>
    <source>
        <strain evidence="6 7">CBS 172.35</strain>
    </source>
</reference>
<dbReference type="Gene3D" id="3.40.50.300">
    <property type="entry name" value="P-loop containing nucleotide triphosphate hydrolases"/>
    <property type="match status" value="1"/>
</dbReference>
<dbReference type="SUPFAM" id="SSF52540">
    <property type="entry name" value="P-loop containing nucleoside triphosphate hydrolases"/>
    <property type="match status" value="1"/>
</dbReference>
<keyword evidence="1" id="KW-0677">Repeat</keyword>
<dbReference type="InterPro" id="IPR027417">
    <property type="entry name" value="P-loop_NTPase"/>
</dbReference>
<dbReference type="EMBL" id="QGML01000711">
    <property type="protein sequence ID" value="TVY90890.1"/>
    <property type="molecule type" value="Genomic_DNA"/>
</dbReference>
<feature type="repeat" description="ANK" evidence="3">
    <location>
        <begin position="464"/>
        <end position="489"/>
    </location>
</feature>
<dbReference type="PANTHER" id="PTHR24198">
    <property type="entry name" value="ANKYRIN REPEAT AND PROTEIN KINASE DOMAIN-CONTAINING PROTEIN"/>
    <property type="match status" value="1"/>
</dbReference>
<evidence type="ECO:0000259" key="5">
    <source>
        <dbReference type="Pfam" id="PF17107"/>
    </source>
</evidence>
<dbReference type="PROSITE" id="PS50297">
    <property type="entry name" value="ANK_REP_REGION"/>
    <property type="match status" value="4"/>
</dbReference>
<comment type="caution">
    <text evidence="6">The sequence shown here is derived from an EMBL/GenBank/DDBJ whole genome shotgun (WGS) entry which is preliminary data.</text>
</comment>
<dbReference type="Pfam" id="PF00931">
    <property type="entry name" value="NB-ARC"/>
    <property type="match status" value="1"/>
</dbReference>
<dbReference type="PANTHER" id="PTHR24198:SF165">
    <property type="entry name" value="ANKYRIN REPEAT-CONTAINING PROTEIN-RELATED"/>
    <property type="match status" value="1"/>
</dbReference>
<evidence type="ECO:0000259" key="4">
    <source>
        <dbReference type="Pfam" id="PF00931"/>
    </source>
</evidence>
<feature type="repeat" description="ANK" evidence="3">
    <location>
        <begin position="703"/>
        <end position="735"/>
    </location>
</feature>
<feature type="domain" description="NACHT-NTPase and P-loop NTPases N-terminal" evidence="5">
    <location>
        <begin position="11"/>
        <end position="136"/>
    </location>
</feature>
<dbReference type="Gene3D" id="1.25.40.20">
    <property type="entry name" value="Ankyrin repeat-containing domain"/>
    <property type="match status" value="2"/>
</dbReference>
<feature type="repeat" description="ANK" evidence="3">
    <location>
        <begin position="567"/>
        <end position="593"/>
    </location>
</feature>
<organism evidence="6 7">
    <name type="scientific">Lachnellula willkommii</name>
    <dbReference type="NCBI Taxonomy" id="215461"/>
    <lineage>
        <taxon>Eukaryota</taxon>
        <taxon>Fungi</taxon>
        <taxon>Dikarya</taxon>
        <taxon>Ascomycota</taxon>
        <taxon>Pezizomycotina</taxon>
        <taxon>Leotiomycetes</taxon>
        <taxon>Helotiales</taxon>
        <taxon>Lachnaceae</taxon>
        <taxon>Lachnellula</taxon>
    </lineage>
</organism>
<evidence type="ECO:0000313" key="6">
    <source>
        <dbReference type="EMBL" id="TVY90890.1"/>
    </source>
</evidence>
<dbReference type="InterPro" id="IPR031352">
    <property type="entry name" value="SesA"/>
</dbReference>
<name>A0A559MD49_9HELO</name>
<dbReference type="GO" id="GO:0043531">
    <property type="term" value="F:ADP binding"/>
    <property type="evidence" value="ECO:0007669"/>
    <property type="project" value="InterPro"/>
</dbReference>
<evidence type="ECO:0000256" key="2">
    <source>
        <dbReference type="ARBA" id="ARBA00023043"/>
    </source>
</evidence>
<feature type="repeat" description="ANK" evidence="3">
    <location>
        <begin position="496"/>
        <end position="528"/>
    </location>
</feature>